<accession>A0A9Q0NGZ0</accession>
<evidence type="ECO:0000313" key="1">
    <source>
        <dbReference type="EMBL" id="KAJ6649351.1"/>
    </source>
</evidence>
<proteinExistence type="predicted"/>
<evidence type="ECO:0000313" key="2">
    <source>
        <dbReference type="Proteomes" id="UP001151699"/>
    </source>
</evidence>
<name>A0A9Q0NGZ0_9DIPT</name>
<gene>
    <name evidence="1" type="ORF">Bhyg_04585</name>
</gene>
<dbReference type="EMBL" id="WJQU01000001">
    <property type="protein sequence ID" value="KAJ6649351.1"/>
    <property type="molecule type" value="Genomic_DNA"/>
</dbReference>
<dbReference type="Proteomes" id="UP001151699">
    <property type="component" value="Chromosome A"/>
</dbReference>
<protein>
    <submittedName>
        <fullName evidence="1">Uncharacterized protein</fullName>
    </submittedName>
</protein>
<keyword evidence="2" id="KW-1185">Reference proteome</keyword>
<organism evidence="1 2">
    <name type="scientific">Pseudolycoriella hygida</name>
    <dbReference type="NCBI Taxonomy" id="35572"/>
    <lineage>
        <taxon>Eukaryota</taxon>
        <taxon>Metazoa</taxon>
        <taxon>Ecdysozoa</taxon>
        <taxon>Arthropoda</taxon>
        <taxon>Hexapoda</taxon>
        <taxon>Insecta</taxon>
        <taxon>Pterygota</taxon>
        <taxon>Neoptera</taxon>
        <taxon>Endopterygota</taxon>
        <taxon>Diptera</taxon>
        <taxon>Nematocera</taxon>
        <taxon>Sciaroidea</taxon>
        <taxon>Sciaridae</taxon>
        <taxon>Pseudolycoriella</taxon>
    </lineage>
</organism>
<dbReference type="AlphaFoldDB" id="A0A9Q0NGZ0"/>
<comment type="caution">
    <text evidence="1">The sequence shown here is derived from an EMBL/GenBank/DDBJ whole genome shotgun (WGS) entry which is preliminary data.</text>
</comment>
<sequence>MEELSINHLNNKLLMNLQAGNFARTNKYSLPQEHAHETDSHTLKVERSPLLGLKNTPLLECLARGVRPLSYFHVALRDAL</sequence>
<reference evidence="1" key="1">
    <citation type="submission" date="2022-07" db="EMBL/GenBank/DDBJ databases">
        <authorList>
            <person name="Trinca V."/>
            <person name="Uliana J.V.C."/>
            <person name="Torres T.T."/>
            <person name="Ward R.J."/>
            <person name="Monesi N."/>
        </authorList>
    </citation>
    <scope>NUCLEOTIDE SEQUENCE</scope>
    <source>
        <strain evidence="1">HSMRA1968</strain>
        <tissue evidence="1">Whole embryos</tissue>
    </source>
</reference>